<accession>A0A8H8T205</accession>
<dbReference type="SMART" id="SM01388">
    <property type="entry name" value="Mob1_phocein"/>
    <property type="match status" value="1"/>
</dbReference>
<feature type="compositionally biased region" description="Basic and acidic residues" evidence="2">
    <location>
        <begin position="259"/>
        <end position="270"/>
    </location>
</feature>
<evidence type="ECO:0000256" key="1">
    <source>
        <dbReference type="PIRSR" id="PIRSR605301-1"/>
    </source>
</evidence>
<keyword evidence="1" id="KW-0862">Zinc</keyword>
<feature type="compositionally biased region" description="Acidic residues" evidence="2">
    <location>
        <begin position="280"/>
        <end position="301"/>
    </location>
</feature>
<dbReference type="GeneID" id="67034308"/>
<feature type="compositionally biased region" description="Basic and acidic residues" evidence="2">
    <location>
        <begin position="403"/>
        <end position="420"/>
    </location>
</feature>
<evidence type="ECO:0000313" key="3">
    <source>
        <dbReference type="EMBL" id="QRW26369.1"/>
    </source>
</evidence>
<evidence type="ECO:0000256" key="2">
    <source>
        <dbReference type="SAM" id="MobiDB-lite"/>
    </source>
</evidence>
<feature type="region of interest" description="Disordered" evidence="2">
    <location>
        <begin position="224"/>
        <end position="440"/>
    </location>
</feature>
<dbReference type="Gene3D" id="1.20.140.30">
    <property type="entry name" value="MOB kinase activator"/>
    <property type="match status" value="1"/>
</dbReference>
<gene>
    <name evidence="3" type="ORF">RhiXN_12030</name>
</gene>
<reference evidence="3" key="1">
    <citation type="submission" date="2020-05" db="EMBL/GenBank/DDBJ databases">
        <title>Evolutionary and genomic comparisons of hybrid uninucleate and nonhybrid Rhizoctonia fungi.</title>
        <authorList>
            <person name="Li C."/>
            <person name="Chen X."/>
        </authorList>
    </citation>
    <scope>NUCLEOTIDE SEQUENCE</scope>
    <source>
        <strain evidence="3">AG-1 IA</strain>
    </source>
</reference>
<dbReference type="InterPro" id="IPR005301">
    <property type="entry name" value="MOB_kinase_act_fam"/>
</dbReference>
<sequence>MTGGKVQRLRRGASLEHVYTPADLHFGHIDSAFQSQEYIAQLIRQDPHDVQKIVTPPKSDDEKSSVDDGCWLYEQLRRLAQDLTYPLITNLQLECNRDTCPEMKAGEWLYLCVAHGNAAGGHIQARILLVARSIISYIHWTVQQHFSIRHASSPLVPQSSYRHFSSLARRLSRIFAHAYYHHRELFSQAEAESSLYARFLALSQQHELVPPELLVIPSESFELNSSNDRSRHTVDDHRDPGSPQSAIESGQEGTYLPNENERNMARRLFEEWTGNRGTDETNEVESEEQISDENVTEEYPIEDQSAVPDTDEHEGVPKAHQEPKELPSEPIAPGDSHGPHDEAPEPPVQATSVVTQEAESSPKTDGEKTEIQVPDREEDNDTTSPPSITVPTSVDPRPQSPVKESEANDAEIPRGTKSETDSETPEEGGEQSKDKDTAEN</sequence>
<feature type="binding site" evidence="1">
    <location>
        <position position="95"/>
    </location>
    <ligand>
        <name>Zn(2+)</name>
        <dbReference type="ChEBI" id="CHEBI:29105"/>
    </ligand>
</feature>
<feature type="binding site" evidence="1">
    <location>
        <position position="182"/>
    </location>
    <ligand>
        <name>Zn(2+)</name>
        <dbReference type="ChEBI" id="CHEBI:29105"/>
    </ligand>
</feature>
<feature type="compositionally biased region" description="Basic and acidic residues" evidence="2">
    <location>
        <begin position="228"/>
        <end position="240"/>
    </location>
</feature>
<evidence type="ECO:0000313" key="4">
    <source>
        <dbReference type="Proteomes" id="UP000650533"/>
    </source>
</evidence>
<dbReference type="Proteomes" id="UP000650533">
    <property type="component" value="Chromosome 15"/>
</dbReference>
<keyword evidence="1" id="KW-0479">Metal-binding</keyword>
<feature type="compositionally biased region" description="Polar residues" evidence="2">
    <location>
        <begin position="349"/>
        <end position="359"/>
    </location>
</feature>
<proteinExistence type="predicted"/>
<organism evidence="3 4">
    <name type="scientific">Rhizoctonia solani</name>
    <dbReference type="NCBI Taxonomy" id="456999"/>
    <lineage>
        <taxon>Eukaryota</taxon>
        <taxon>Fungi</taxon>
        <taxon>Dikarya</taxon>
        <taxon>Basidiomycota</taxon>
        <taxon>Agaricomycotina</taxon>
        <taxon>Agaricomycetes</taxon>
        <taxon>Cantharellales</taxon>
        <taxon>Ceratobasidiaceae</taxon>
        <taxon>Rhizoctonia</taxon>
    </lineage>
</organism>
<dbReference type="SUPFAM" id="SSF101152">
    <property type="entry name" value="Mob1/phocein"/>
    <property type="match status" value="1"/>
</dbReference>
<protein>
    <submittedName>
        <fullName evidence="3">Mob1/phocein family</fullName>
    </submittedName>
</protein>
<feature type="compositionally biased region" description="Basic and acidic residues" evidence="2">
    <location>
        <begin position="313"/>
        <end position="327"/>
    </location>
</feature>
<dbReference type="RefSeq" id="XP_043186606.1">
    <property type="nucleotide sequence ID" value="XM_043331845.1"/>
</dbReference>
<dbReference type="InterPro" id="IPR036703">
    <property type="entry name" value="MOB_kinase_act_sf"/>
</dbReference>
<dbReference type="EMBL" id="CP059672">
    <property type="protein sequence ID" value="QRW26369.1"/>
    <property type="molecule type" value="Genomic_DNA"/>
</dbReference>
<feature type="binding site" evidence="1">
    <location>
        <position position="100"/>
    </location>
    <ligand>
        <name>Zn(2+)</name>
        <dbReference type="ChEBI" id="CHEBI:29105"/>
    </ligand>
</feature>
<feature type="compositionally biased region" description="Basic and acidic residues" evidence="2">
    <location>
        <begin position="360"/>
        <end position="375"/>
    </location>
</feature>
<dbReference type="Pfam" id="PF03637">
    <property type="entry name" value="Mob1_phocein"/>
    <property type="match status" value="1"/>
</dbReference>
<feature type="compositionally biased region" description="Low complexity" evidence="2">
    <location>
        <begin position="382"/>
        <end position="396"/>
    </location>
</feature>
<name>A0A8H8T205_9AGAM</name>
<feature type="compositionally biased region" description="Polar residues" evidence="2">
    <location>
        <begin position="242"/>
        <end position="252"/>
    </location>
</feature>
<feature type="compositionally biased region" description="Basic and acidic residues" evidence="2">
    <location>
        <begin position="430"/>
        <end position="440"/>
    </location>
</feature>
<dbReference type="KEGG" id="rsx:RhiXN_12030"/>
<dbReference type="AlphaFoldDB" id="A0A8H8T205"/>
<dbReference type="PANTHER" id="PTHR22599">
    <property type="entry name" value="MPS ONE BINDER KINASE ACTIVATOR-LIKE MOB"/>
    <property type="match status" value="1"/>
</dbReference>
<feature type="binding site" evidence="1">
    <location>
        <position position="177"/>
    </location>
    <ligand>
        <name>Zn(2+)</name>
        <dbReference type="ChEBI" id="CHEBI:29105"/>
    </ligand>
</feature>